<name>A0AAP2YW11_9EURY</name>
<accession>A0AAP2YW11</accession>
<evidence type="ECO:0000313" key="3">
    <source>
        <dbReference type="EMBL" id="MCU4740546.1"/>
    </source>
</evidence>
<evidence type="ECO:0000313" key="4">
    <source>
        <dbReference type="EMBL" id="MCU4972806.1"/>
    </source>
</evidence>
<dbReference type="SMART" id="SM00448">
    <property type="entry name" value="REC"/>
    <property type="match status" value="1"/>
</dbReference>
<keyword evidence="1" id="KW-0597">Phosphoprotein</keyword>
<dbReference type="GO" id="GO:0000160">
    <property type="term" value="P:phosphorelay signal transduction system"/>
    <property type="evidence" value="ECO:0007669"/>
    <property type="project" value="InterPro"/>
</dbReference>
<evidence type="ECO:0000313" key="5">
    <source>
        <dbReference type="Proteomes" id="UP001320972"/>
    </source>
</evidence>
<dbReference type="SUPFAM" id="SSF52172">
    <property type="entry name" value="CheY-like"/>
    <property type="match status" value="1"/>
</dbReference>
<proteinExistence type="predicted"/>
<evidence type="ECO:0000313" key="6">
    <source>
        <dbReference type="Proteomes" id="UP001321018"/>
    </source>
</evidence>
<dbReference type="InterPro" id="IPR001789">
    <property type="entry name" value="Sig_transdc_resp-reg_receiver"/>
</dbReference>
<dbReference type="PROSITE" id="PS50110">
    <property type="entry name" value="RESPONSE_REGULATORY"/>
    <property type="match status" value="1"/>
</dbReference>
<dbReference type="CDD" id="cd17557">
    <property type="entry name" value="REC_Rcp-like"/>
    <property type="match status" value="1"/>
</dbReference>
<organism evidence="3 6">
    <name type="scientific">Natronoglomus mannanivorans</name>
    <dbReference type="NCBI Taxonomy" id="2979990"/>
    <lineage>
        <taxon>Archaea</taxon>
        <taxon>Methanobacteriati</taxon>
        <taxon>Methanobacteriota</taxon>
        <taxon>Stenosarchaea group</taxon>
        <taxon>Halobacteria</taxon>
        <taxon>Halobacteriales</taxon>
        <taxon>Natrialbaceae</taxon>
        <taxon>Natronoglomus</taxon>
    </lineage>
</organism>
<feature type="domain" description="Response regulatory" evidence="2">
    <location>
        <begin position="15"/>
        <end position="140"/>
    </location>
</feature>
<dbReference type="EMBL" id="JAOPKB010000003">
    <property type="protein sequence ID" value="MCU4972806.1"/>
    <property type="molecule type" value="Genomic_DNA"/>
</dbReference>
<dbReference type="InterPro" id="IPR011006">
    <property type="entry name" value="CheY-like_superfamily"/>
</dbReference>
<keyword evidence="5" id="KW-1185">Reference proteome</keyword>
<protein>
    <submittedName>
        <fullName evidence="3">Response regulator</fullName>
    </submittedName>
</protein>
<evidence type="ECO:0000256" key="1">
    <source>
        <dbReference type="PROSITE-ProRule" id="PRU00169"/>
    </source>
</evidence>
<dbReference type="Proteomes" id="UP001320972">
    <property type="component" value="Unassembled WGS sequence"/>
</dbReference>
<dbReference type="Pfam" id="PF00072">
    <property type="entry name" value="Response_reg"/>
    <property type="match status" value="1"/>
</dbReference>
<sequence>MSHSPTPRPSDELIDILLVEDNPGDVRLVREAFAEADFEVSLHTIANGDDAVEFLTAKTTDEPVSVPDLVLLDLNLPGRDGCAVLEAIREDSQLACLPVIMLTSSSAEEDIARCYGASVNAYLTKPTAPDEFVSLIEILESFWFERVRLPPIPS</sequence>
<dbReference type="EMBL" id="JAOPKA010000002">
    <property type="protein sequence ID" value="MCU4740546.1"/>
    <property type="molecule type" value="Genomic_DNA"/>
</dbReference>
<dbReference type="AlphaFoldDB" id="A0AAP2YW11"/>
<dbReference type="PANTHER" id="PTHR44520:SF2">
    <property type="entry name" value="RESPONSE REGULATOR RCP1"/>
    <property type="match status" value="1"/>
</dbReference>
<dbReference type="PANTHER" id="PTHR44520">
    <property type="entry name" value="RESPONSE REGULATOR RCP1-RELATED"/>
    <property type="match status" value="1"/>
</dbReference>
<gene>
    <name evidence="4" type="ORF">OB955_08640</name>
    <name evidence="3" type="ORF">OB960_03930</name>
</gene>
<dbReference type="Gene3D" id="3.40.50.2300">
    <property type="match status" value="1"/>
</dbReference>
<dbReference type="RefSeq" id="WP_338002392.1">
    <property type="nucleotide sequence ID" value="NZ_JAOPKA010000002.1"/>
</dbReference>
<comment type="caution">
    <text evidence="3">The sequence shown here is derived from an EMBL/GenBank/DDBJ whole genome shotgun (WGS) entry which is preliminary data.</text>
</comment>
<dbReference type="InterPro" id="IPR052893">
    <property type="entry name" value="TCS_response_regulator"/>
</dbReference>
<dbReference type="Proteomes" id="UP001321018">
    <property type="component" value="Unassembled WGS sequence"/>
</dbReference>
<reference evidence="3 5" key="1">
    <citation type="submission" date="2022-09" db="EMBL/GenBank/DDBJ databases">
        <title>Enrichment on poylsaccharides allowed isolation of novel metabolic and taxonomic groups of Haloarchaea.</title>
        <authorList>
            <person name="Sorokin D.Y."/>
            <person name="Elcheninov A.G."/>
            <person name="Khizhniak T.V."/>
            <person name="Kolganova T.V."/>
            <person name="Kublanov I.V."/>
        </authorList>
    </citation>
    <scope>NUCLEOTIDE SEQUENCE</scope>
    <source>
        <strain evidence="4 5">AArc-m2/3/4</strain>
        <strain evidence="3">AArc-xg1-1</strain>
    </source>
</reference>
<feature type="modified residue" description="4-aspartylphosphate" evidence="1">
    <location>
        <position position="73"/>
    </location>
</feature>
<evidence type="ECO:0000259" key="2">
    <source>
        <dbReference type="PROSITE" id="PS50110"/>
    </source>
</evidence>